<proteinExistence type="predicted"/>
<evidence type="ECO:0000313" key="2">
    <source>
        <dbReference type="Proteomes" id="UP000886501"/>
    </source>
</evidence>
<comment type="caution">
    <text evidence="1">The sequence shown here is derived from an EMBL/GenBank/DDBJ whole genome shotgun (WGS) entry which is preliminary data.</text>
</comment>
<reference evidence="1" key="2">
    <citation type="journal article" date="2020" name="Nat. Commun.">
        <title>Large-scale genome sequencing of mycorrhizal fungi provides insights into the early evolution of symbiotic traits.</title>
        <authorList>
            <person name="Miyauchi S."/>
            <person name="Kiss E."/>
            <person name="Kuo A."/>
            <person name="Drula E."/>
            <person name="Kohler A."/>
            <person name="Sanchez-Garcia M."/>
            <person name="Morin E."/>
            <person name="Andreopoulos B."/>
            <person name="Barry K.W."/>
            <person name="Bonito G."/>
            <person name="Buee M."/>
            <person name="Carver A."/>
            <person name="Chen C."/>
            <person name="Cichocki N."/>
            <person name="Clum A."/>
            <person name="Culley D."/>
            <person name="Crous P.W."/>
            <person name="Fauchery L."/>
            <person name="Girlanda M."/>
            <person name="Hayes R.D."/>
            <person name="Keri Z."/>
            <person name="LaButti K."/>
            <person name="Lipzen A."/>
            <person name="Lombard V."/>
            <person name="Magnuson J."/>
            <person name="Maillard F."/>
            <person name="Murat C."/>
            <person name="Nolan M."/>
            <person name="Ohm R.A."/>
            <person name="Pangilinan J."/>
            <person name="Pereira M.F."/>
            <person name="Perotto S."/>
            <person name="Peter M."/>
            <person name="Pfister S."/>
            <person name="Riley R."/>
            <person name="Sitrit Y."/>
            <person name="Stielow J.B."/>
            <person name="Szollosi G."/>
            <person name="Zifcakova L."/>
            <person name="Stursova M."/>
            <person name="Spatafora J.W."/>
            <person name="Tedersoo L."/>
            <person name="Vaario L.M."/>
            <person name="Yamada A."/>
            <person name="Yan M."/>
            <person name="Wang P."/>
            <person name="Xu J."/>
            <person name="Bruns T."/>
            <person name="Baldrian P."/>
            <person name="Vilgalys R."/>
            <person name="Dunand C."/>
            <person name="Henrissat B."/>
            <person name="Grigoriev I.V."/>
            <person name="Hibbett D."/>
            <person name="Nagy L.G."/>
            <person name="Martin F.M."/>
        </authorList>
    </citation>
    <scope>NUCLEOTIDE SEQUENCE</scope>
    <source>
        <strain evidence="1">P2</strain>
    </source>
</reference>
<protein>
    <submittedName>
        <fullName evidence="1">Uncharacterized protein</fullName>
    </submittedName>
</protein>
<organism evidence="1 2">
    <name type="scientific">Thelephora ganbajun</name>
    <name type="common">Ganba fungus</name>
    <dbReference type="NCBI Taxonomy" id="370292"/>
    <lineage>
        <taxon>Eukaryota</taxon>
        <taxon>Fungi</taxon>
        <taxon>Dikarya</taxon>
        <taxon>Basidiomycota</taxon>
        <taxon>Agaricomycotina</taxon>
        <taxon>Agaricomycetes</taxon>
        <taxon>Thelephorales</taxon>
        <taxon>Thelephoraceae</taxon>
        <taxon>Thelephora</taxon>
    </lineage>
</organism>
<dbReference type="Proteomes" id="UP000886501">
    <property type="component" value="Unassembled WGS sequence"/>
</dbReference>
<gene>
    <name evidence="1" type="ORF">BDM02DRAFT_394585</name>
</gene>
<dbReference type="EMBL" id="MU118075">
    <property type="protein sequence ID" value="KAF9645888.1"/>
    <property type="molecule type" value="Genomic_DNA"/>
</dbReference>
<reference evidence="1" key="1">
    <citation type="submission" date="2019-10" db="EMBL/GenBank/DDBJ databases">
        <authorList>
            <consortium name="DOE Joint Genome Institute"/>
            <person name="Kuo A."/>
            <person name="Miyauchi S."/>
            <person name="Kiss E."/>
            <person name="Drula E."/>
            <person name="Kohler A."/>
            <person name="Sanchez-Garcia M."/>
            <person name="Andreopoulos B."/>
            <person name="Barry K.W."/>
            <person name="Bonito G."/>
            <person name="Buee M."/>
            <person name="Carver A."/>
            <person name="Chen C."/>
            <person name="Cichocki N."/>
            <person name="Clum A."/>
            <person name="Culley D."/>
            <person name="Crous P.W."/>
            <person name="Fauchery L."/>
            <person name="Girlanda M."/>
            <person name="Hayes R."/>
            <person name="Keri Z."/>
            <person name="Labutti K."/>
            <person name="Lipzen A."/>
            <person name="Lombard V."/>
            <person name="Magnuson J."/>
            <person name="Maillard F."/>
            <person name="Morin E."/>
            <person name="Murat C."/>
            <person name="Nolan M."/>
            <person name="Ohm R."/>
            <person name="Pangilinan J."/>
            <person name="Pereira M."/>
            <person name="Perotto S."/>
            <person name="Peter M."/>
            <person name="Riley R."/>
            <person name="Sitrit Y."/>
            <person name="Stielow B."/>
            <person name="Szollosi G."/>
            <person name="Zifcakova L."/>
            <person name="Stursova M."/>
            <person name="Spatafora J.W."/>
            <person name="Tedersoo L."/>
            <person name="Vaario L.-M."/>
            <person name="Yamada A."/>
            <person name="Yan M."/>
            <person name="Wang P."/>
            <person name="Xu J."/>
            <person name="Bruns T."/>
            <person name="Baldrian P."/>
            <person name="Vilgalys R."/>
            <person name="Henrissat B."/>
            <person name="Grigoriev I.V."/>
            <person name="Hibbett D."/>
            <person name="Nagy L.G."/>
            <person name="Martin F.M."/>
        </authorList>
    </citation>
    <scope>NUCLEOTIDE SEQUENCE</scope>
    <source>
        <strain evidence="1">P2</strain>
    </source>
</reference>
<evidence type="ECO:0000313" key="1">
    <source>
        <dbReference type="EMBL" id="KAF9645888.1"/>
    </source>
</evidence>
<name>A0ACB6Z954_THEGA</name>
<keyword evidence="2" id="KW-1185">Reference proteome</keyword>
<sequence length="169" mass="18327">MSHRRTPAKPTACPLLSINVNIRYRASPPPYRCHRRPGSGVDHENSIPGERLMLRLPRRAQMAKRPRLDLAPSGGGGVTALSVQAQQTLAPPPVFRRRPPTPFNRPPGGTGGTGDQAEGSGYVEGNGNDEVEAGGNSPNTSLDLLSDDSLNLLLPRRRRVRSKRSRLSL</sequence>
<accession>A0ACB6Z954</accession>